<proteinExistence type="predicted"/>
<accession>A0A397M8E0</accession>
<evidence type="ECO:0000313" key="2">
    <source>
        <dbReference type="EMBL" id="RIA21282.1"/>
    </source>
</evidence>
<dbReference type="EMBL" id="QXDA01000005">
    <property type="protein sequence ID" value="RIA21282.1"/>
    <property type="molecule type" value="Genomic_DNA"/>
</dbReference>
<evidence type="ECO:0000313" key="3">
    <source>
        <dbReference type="Proteomes" id="UP000265836"/>
    </source>
</evidence>
<dbReference type="AlphaFoldDB" id="A0A397M8E0"/>
<dbReference type="Proteomes" id="UP000265836">
    <property type="component" value="Unassembled WGS sequence"/>
</dbReference>
<keyword evidence="1" id="KW-0472">Membrane</keyword>
<dbReference type="RefSeq" id="WP_119694126.1">
    <property type="nucleotide sequence ID" value="NZ_QXDA01000005.1"/>
</dbReference>
<keyword evidence="1" id="KW-1133">Transmembrane helix</keyword>
<gene>
    <name evidence="2" type="ORF">DFO61_3705</name>
</gene>
<feature type="transmembrane region" description="Helical" evidence="1">
    <location>
        <begin position="24"/>
        <end position="45"/>
    </location>
</feature>
<organism evidence="2 3">
    <name type="scientific">Ectopseudomonas oleovorans</name>
    <name type="common">Pseudomonas oleovorans</name>
    <dbReference type="NCBI Taxonomy" id="301"/>
    <lineage>
        <taxon>Bacteria</taxon>
        <taxon>Pseudomonadati</taxon>
        <taxon>Pseudomonadota</taxon>
        <taxon>Gammaproteobacteria</taxon>
        <taxon>Pseudomonadales</taxon>
        <taxon>Pseudomonadaceae</taxon>
        <taxon>Ectopseudomonas</taxon>
    </lineage>
</organism>
<evidence type="ECO:0000256" key="1">
    <source>
        <dbReference type="SAM" id="Phobius"/>
    </source>
</evidence>
<name>A0A397M8E0_ECTOL</name>
<keyword evidence="1" id="KW-0812">Transmembrane</keyword>
<sequence>MQGSEHRDDEHSTPVEDPRPRLRWRFIASVLLIAFLVGVMLGRLFDPPRLRIEDAEPWEQGLQLWFNREPQALTEHIDGALVYRFDDAYGRVRDGQLNLPMGLVNWRVERDGRDLLLVLISPRPLDGEWRGAPEDGRWRVRLALRPE</sequence>
<protein>
    <submittedName>
        <fullName evidence="2">Uncharacterized protein</fullName>
    </submittedName>
</protein>
<reference evidence="2 3" key="1">
    <citation type="submission" date="2018-08" db="EMBL/GenBank/DDBJ databases">
        <title>Genome sequencing of rice bacterial endophytes.</title>
        <authorList>
            <person name="Venturi V."/>
        </authorList>
    </citation>
    <scope>NUCLEOTIDE SEQUENCE [LARGE SCALE GENOMIC DNA]</scope>
    <source>
        <strain evidence="2 3">E1205</strain>
    </source>
</reference>
<comment type="caution">
    <text evidence="2">The sequence shown here is derived from an EMBL/GenBank/DDBJ whole genome shotgun (WGS) entry which is preliminary data.</text>
</comment>